<organism evidence="2 3">
    <name type="scientific">Croceimicrobium hydrocarbonivorans</name>
    <dbReference type="NCBI Taxonomy" id="2761580"/>
    <lineage>
        <taxon>Bacteria</taxon>
        <taxon>Pseudomonadati</taxon>
        <taxon>Bacteroidota</taxon>
        <taxon>Flavobacteriia</taxon>
        <taxon>Flavobacteriales</taxon>
        <taxon>Owenweeksiaceae</taxon>
        <taxon>Croceimicrobium</taxon>
    </lineage>
</organism>
<accession>A0A7H0VBQ1</accession>
<name>A0A7H0VBQ1_9FLAO</name>
<keyword evidence="1" id="KW-0732">Signal</keyword>
<feature type="signal peptide" evidence="1">
    <location>
        <begin position="1"/>
        <end position="20"/>
    </location>
</feature>
<dbReference type="KEGG" id="chyd:H4K34_12280"/>
<dbReference type="Proteomes" id="UP000516305">
    <property type="component" value="Chromosome"/>
</dbReference>
<evidence type="ECO:0000256" key="1">
    <source>
        <dbReference type="SAM" id="SignalP"/>
    </source>
</evidence>
<feature type="chain" id="PRO_5028975780" evidence="1">
    <location>
        <begin position="21"/>
        <end position="292"/>
    </location>
</feature>
<evidence type="ECO:0000313" key="3">
    <source>
        <dbReference type="Proteomes" id="UP000516305"/>
    </source>
</evidence>
<sequence>MKFKIGLSILLLSVSWLRSAACDVCSCGSMAFGMGDFTNQGRSLINFNYQLKSFQGPLSQDYFHQLQISGIWALSNNWQVKLSLPWMYAEREINDDGSRAELNGPGDLSLSLQKKVWSWMGNESSHSLYLSAGIQAPTGKFEDRPIESLIAPSFQRGSASWDFLFSLQYEYGWKDYLLVYQAAHAQNTTNHYEYRFGDQWLNSLKAARNFEWGSKGLSMFYLSLDHQYLMRDVNKRGYYQFGTGGSAWLAGLGYQYSSSKWSLTGQYQFPGFAQIGDYQSGNQISLSFNYFL</sequence>
<evidence type="ECO:0000313" key="2">
    <source>
        <dbReference type="EMBL" id="QNR23149.1"/>
    </source>
</evidence>
<gene>
    <name evidence="2" type="ORF">H4K34_12280</name>
</gene>
<proteinExistence type="predicted"/>
<dbReference type="EMBL" id="CP060139">
    <property type="protein sequence ID" value="QNR23149.1"/>
    <property type="molecule type" value="Genomic_DNA"/>
</dbReference>
<reference evidence="2 3" key="1">
    <citation type="submission" date="2020-08" db="EMBL/GenBank/DDBJ databases">
        <title>Croceimicrobium hydrocarbonivorans gen. nov., sp. nov., a novel marine bacterium isolated from a bacterial consortium that degrades polyethylene terephthalate.</title>
        <authorList>
            <person name="Liu R."/>
        </authorList>
    </citation>
    <scope>NUCLEOTIDE SEQUENCE [LARGE SCALE GENOMIC DNA]</scope>
    <source>
        <strain evidence="2 3">A20-9</strain>
    </source>
</reference>
<dbReference type="AlphaFoldDB" id="A0A7H0VBQ1"/>
<protein>
    <submittedName>
        <fullName evidence="2">Transporter</fullName>
    </submittedName>
</protein>
<keyword evidence="3" id="KW-1185">Reference proteome</keyword>
<dbReference type="RefSeq" id="WP_210757685.1">
    <property type="nucleotide sequence ID" value="NZ_CP060139.1"/>
</dbReference>